<dbReference type="SUPFAM" id="SSF53850">
    <property type="entry name" value="Periplasmic binding protein-like II"/>
    <property type="match status" value="1"/>
</dbReference>
<feature type="domain" description="ABC-2 type transporter transmembrane" evidence="7">
    <location>
        <begin position="19"/>
        <end position="416"/>
    </location>
</feature>
<feature type="transmembrane region" description="Helical" evidence="6">
    <location>
        <begin position="230"/>
        <end position="255"/>
    </location>
</feature>
<keyword evidence="5 6" id="KW-0472">Membrane</keyword>
<reference evidence="8 9" key="1">
    <citation type="submission" date="2019-01" db="EMBL/GenBank/DDBJ databases">
        <title>Lacibacter sp. strain TTM-7.</title>
        <authorList>
            <person name="Chen W.-M."/>
        </authorList>
    </citation>
    <scope>NUCLEOTIDE SEQUENCE [LARGE SCALE GENOMIC DNA]</scope>
    <source>
        <strain evidence="8 9">TTM-7</strain>
    </source>
</reference>
<dbReference type="EMBL" id="SDHW01000001">
    <property type="protein sequence ID" value="RXK62572.1"/>
    <property type="molecule type" value="Genomic_DNA"/>
</dbReference>
<dbReference type="GO" id="GO:0140359">
    <property type="term" value="F:ABC-type transporter activity"/>
    <property type="evidence" value="ECO:0007669"/>
    <property type="project" value="InterPro"/>
</dbReference>
<accession>A0A4V1M845</accession>
<dbReference type="InterPro" id="IPR013525">
    <property type="entry name" value="ABC2_TM"/>
</dbReference>
<organism evidence="8 9">
    <name type="scientific">Lacibacter luteus</name>
    <dbReference type="NCBI Taxonomy" id="2508719"/>
    <lineage>
        <taxon>Bacteria</taxon>
        <taxon>Pseudomonadati</taxon>
        <taxon>Bacteroidota</taxon>
        <taxon>Chitinophagia</taxon>
        <taxon>Chitinophagales</taxon>
        <taxon>Chitinophagaceae</taxon>
        <taxon>Lacibacter</taxon>
    </lineage>
</organism>
<keyword evidence="3 6" id="KW-0812">Transmembrane</keyword>
<feature type="transmembrane region" description="Helical" evidence="6">
    <location>
        <begin position="365"/>
        <end position="382"/>
    </location>
</feature>
<feature type="transmembrane region" description="Helical" evidence="6">
    <location>
        <begin position="339"/>
        <end position="358"/>
    </location>
</feature>
<evidence type="ECO:0000256" key="2">
    <source>
        <dbReference type="ARBA" id="ARBA00022475"/>
    </source>
</evidence>
<sequence>MNKIVIIIKREYLTRVRNKTFLLSTFLLPLVMMVFIFGSAYLGAKSIKQYKIAVKDETGLYKNKLKNSDAAFYGYPENVNMSNYRKDGYDGLLLVYSKDNTNADSARLYSEKELGLATDEAIKKQLQKINEERLLLAKGVSRAILDSIHAQSEDEDLLNYRSYKVSGAELKEGNKKLSSIVGFISGIIIYITLFIYGASVMRGVMEEKTNRIAEVMVSSVKPFQLMLGKIIGIAAVGLTQLLLWIILIGLLMNILPLIMSPEMMQQAQNGQAIPGGAAQSSSVANMIAQSTGVDIAGANWPLIIGCFLFYFLGGYLFYASLFAAVGSVINEDPQEAQSLMLPITMPIIFGFIMLTSTIQNPSGPLAFWGSIIPFTSPIVMMGRIPSGVPESVPYWQLGLSMVLLIAGFFFTTWLSAKIYRTGILMYGKKASWKEMIKWAIKKA</sequence>
<dbReference type="PANTHER" id="PTHR30294">
    <property type="entry name" value="MEMBRANE COMPONENT OF ABC TRANSPORTER YHHJ-RELATED"/>
    <property type="match status" value="1"/>
</dbReference>
<feature type="transmembrane region" description="Helical" evidence="6">
    <location>
        <begin position="300"/>
        <end position="319"/>
    </location>
</feature>
<evidence type="ECO:0000256" key="3">
    <source>
        <dbReference type="ARBA" id="ARBA00022692"/>
    </source>
</evidence>
<evidence type="ECO:0000259" key="7">
    <source>
        <dbReference type="Pfam" id="PF12698"/>
    </source>
</evidence>
<proteinExistence type="predicted"/>
<dbReference type="Proteomes" id="UP000290204">
    <property type="component" value="Unassembled WGS sequence"/>
</dbReference>
<dbReference type="GO" id="GO:0005886">
    <property type="term" value="C:plasma membrane"/>
    <property type="evidence" value="ECO:0007669"/>
    <property type="project" value="UniProtKB-SubCell"/>
</dbReference>
<comment type="subcellular location">
    <subcellularLocation>
        <location evidence="1">Cell membrane</location>
        <topology evidence="1">Multi-pass membrane protein</topology>
    </subcellularLocation>
</comment>
<evidence type="ECO:0000256" key="6">
    <source>
        <dbReference type="SAM" id="Phobius"/>
    </source>
</evidence>
<keyword evidence="2" id="KW-1003">Cell membrane</keyword>
<keyword evidence="4 6" id="KW-1133">Transmembrane helix</keyword>
<dbReference type="PANTHER" id="PTHR30294:SF29">
    <property type="entry name" value="MULTIDRUG ABC TRANSPORTER PERMEASE YBHS-RELATED"/>
    <property type="match status" value="1"/>
</dbReference>
<dbReference type="InterPro" id="IPR051449">
    <property type="entry name" value="ABC-2_transporter_component"/>
</dbReference>
<evidence type="ECO:0000313" key="8">
    <source>
        <dbReference type="EMBL" id="RXK62572.1"/>
    </source>
</evidence>
<keyword evidence="9" id="KW-1185">Reference proteome</keyword>
<feature type="transmembrane region" description="Helical" evidence="6">
    <location>
        <begin position="394"/>
        <end position="416"/>
    </location>
</feature>
<evidence type="ECO:0000256" key="5">
    <source>
        <dbReference type="ARBA" id="ARBA00023136"/>
    </source>
</evidence>
<evidence type="ECO:0000256" key="1">
    <source>
        <dbReference type="ARBA" id="ARBA00004651"/>
    </source>
</evidence>
<protein>
    <submittedName>
        <fullName evidence="8">ABC transporter permease</fullName>
    </submittedName>
</protein>
<evidence type="ECO:0000256" key="4">
    <source>
        <dbReference type="ARBA" id="ARBA00022989"/>
    </source>
</evidence>
<dbReference type="Gene3D" id="3.40.190.10">
    <property type="entry name" value="Periplasmic binding protein-like II"/>
    <property type="match status" value="1"/>
</dbReference>
<comment type="caution">
    <text evidence="8">The sequence shown here is derived from an EMBL/GenBank/DDBJ whole genome shotgun (WGS) entry which is preliminary data.</text>
</comment>
<evidence type="ECO:0000313" key="9">
    <source>
        <dbReference type="Proteomes" id="UP000290204"/>
    </source>
</evidence>
<feature type="transmembrane region" description="Helical" evidence="6">
    <location>
        <begin position="180"/>
        <end position="198"/>
    </location>
</feature>
<gene>
    <name evidence="8" type="ORF">ESA94_06120</name>
</gene>
<feature type="transmembrane region" description="Helical" evidence="6">
    <location>
        <begin position="20"/>
        <end position="42"/>
    </location>
</feature>
<dbReference type="AlphaFoldDB" id="A0A4V1M845"/>
<dbReference type="Pfam" id="PF12698">
    <property type="entry name" value="ABC2_membrane_3"/>
    <property type="match status" value="1"/>
</dbReference>
<name>A0A4V1M845_9BACT</name>
<dbReference type="RefSeq" id="WP_129129943.1">
    <property type="nucleotide sequence ID" value="NZ_SDHW01000001.1"/>
</dbReference>
<dbReference type="OrthoDB" id="9768837at2"/>